<dbReference type="InterPro" id="IPR023210">
    <property type="entry name" value="NADP_OxRdtase_dom"/>
</dbReference>
<proteinExistence type="predicted"/>
<accession>A0A328UA25</accession>
<dbReference type="RefSeq" id="WP_112333635.1">
    <property type="nucleotide sequence ID" value="NZ_QLYR01000013.1"/>
</dbReference>
<dbReference type="InterPro" id="IPR036812">
    <property type="entry name" value="NAD(P)_OxRdtase_dom_sf"/>
</dbReference>
<dbReference type="PANTHER" id="PTHR43364">
    <property type="entry name" value="NADH-SPECIFIC METHYLGLYOXAL REDUCTASE-RELATED"/>
    <property type="match status" value="1"/>
</dbReference>
<evidence type="ECO:0000313" key="3">
    <source>
        <dbReference type="EMBL" id="RAQ22460.1"/>
    </source>
</evidence>
<comment type="caution">
    <text evidence="3">The sequence shown here is derived from an EMBL/GenBank/DDBJ whole genome shotgun (WGS) entry which is preliminary data.</text>
</comment>
<reference evidence="3 4" key="1">
    <citation type="submission" date="2018-06" db="EMBL/GenBank/DDBJ databases">
        <title>Noncontiguous genome sequence of Ruminococcaceae bacterium ASD2818.</title>
        <authorList>
            <person name="Chaplin A.V."/>
            <person name="Sokolova S.R."/>
            <person name="Kochetkova T.O."/>
            <person name="Goltsov A.Y."/>
            <person name="Trofimov D.Y."/>
            <person name="Efimov B.A."/>
        </authorList>
    </citation>
    <scope>NUCLEOTIDE SEQUENCE [LARGE SCALE GENOMIC DNA]</scope>
    <source>
        <strain evidence="3 4">ASD2818</strain>
    </source>
</reference>
<evidence type="ECO:0000259" key="2">
    <source>
        <dbReference type="Pfam" id="PF00248"/>
    </source>
</evidence>
<dbReference type="GO" id="GO:0005829">
    <property type="term" value="C:cytosol"/>
    <property type="evidence" value="ECO:0007669"/>
    <property type="project" value="TreeGrafter"/>
</dbReference>
<feature type="domain" description="NADP-dependent oxidoreductase" evidence="2">
    <location>
        <begin position="17"/>
        <end position="320"/>
    </location>
</feature>
<evidence type="ECO:0000256" key="1">
    <source>
        <dbReference type="ARBA" id="ARBA00023002"/>
    </source>
</evidence>
<dbReference type="Gene3D" id="3.20.20.100">
    <property type="entry name" value="NADP-dependent oxidoreductase domain"/>
    <property type="match status" value="1"/>
</dbReference>
<organism evidence="3 4">
    <name type="scientific">Hydrogeniiclostridium mannosilyticum</name>
    <dbReference type="NCBI Taxonomy" id="2764322"/>
    <lineage>
        <taxon>Bacteria</taxon>
        <taxon>Bacillati</taxon>
        <taxon>Bacillota</taxon>
        <taxon>Clostridia</taxon>
        <taxon>Eubacteriales</taxon>
        <taxon>Acutalibacteraceae</taxon>
        <taxon>Hydrogeniiclostridium</taxon>
    </lineage>
</organism>
<dbReference type="EMBL" id="QLYR01000013">
    <property type="protein sequence ID" value="RAQ22460.1"/>
    <property type="molecule type" value="Genomic_DNA"/>
</dbReference>
<name>A0A328UA25_9FIRM</name>
<sequence>MKNITIRCAGGELALSKIIMGTCPFGTGIPEDKSVALLNEYAGLGGATLDTAAVYGDWEDKRTPISEEVIGRWLRKTRRKDITLITKGAHYRLATPEASRVSADCIREDLEQSLRALGVDCIDVYFLHRDNPAKPVEEIMPALDEAVRAGKIRAIGASNWTAARIREANRFARENGMAEFTVSEIRWSLAHVTPAYNEFPSLPLMDEHEYAAYQELGIPVLAWNSQASGVITKVLNQGVDALSELVRNKYYNDTTRRRIENVQAVCAQEHITPTQAALGYITCNPLPGAAIVGCSSTAQVRDSMSAADLELPPEAVARLTR</sequence>
<gene>
    <name evidence="3" type="ORF">DPQ25_13150</name>
</gene>
<keyword evidence="1" id="KW-0560">Oxidoreductase</keyword>
<dbReference type="AlphaFoldDB" id="A0A328UA25"/>
<dbReference type="Proteomes" id="UP000249377">
    <property type="component" value="Unassembled WGS sequence"/>
</dbReference>
<evidence type="ECO:0000313" key="4">
    <source>
        <dbReference type="Proteomes" id="UP000249377"/>
    </source>
</evidence>
<dbReference type="Pfam" id="PF00248">
    <property type="entry name" value="Aldo_ket_red"/>
    <property type="match status" value="1"/>
</dbReference>
<dbReference type="PANTHER" id="PTHR43364:SF4">
    <property type="entry name" value="NAD(P)-LINKED OXIDOREDUCTASE SUPERFAMILY PROTEIN"/>
    <property type="match status" value="1"/>
</dbReference>
<dbReference type="InterPro" id="IPR050523">
    <property type="entry name" value="AKR_Detox_Biosynth"/>
</dbReference>
<protein>
    <submittedName>
        <fullName evidence="3">Aldo/keto reductase</fullName>
    </submittedName>
</protein>
<dbReference type="GO" id="GO:0016491">
    <property type="term" value="F:oxidoreductase activity"/>
    <property type="evidence" value="ECO:0007669"/>
    <property type="project" value="UniProtKB-KW"/>
</dbReference>
<dbReference type="SUPFAM" id="SSF51430">
    <property type="entry name" value="NAD(P)-linked oxidoreductase"/>
    <property type="match status" value="1"/>
</dbReference>
<dbReference type="CDD" id="cd19082">
    <property type="entry name" value="AKR_AKR10A1_2"/>
    <property type="match status" value="1"/>
</dbReference>
<keyword evidence="4" id="KW-1185">Reference proteome</keyword>